<protein>
    <recommendedName>
        <fullName evidence="3">DUF4174 domain-containing protein</fullName>
    </recommendedName>
</protein>
<organism evidence="4 5">
    <name type="scientific">Maribacter arcticus</name>
    <dbReference type="NCBI Taxonomy" id="561365"/>
    <lineage>
        <taxon>Bacteria</taxon>
        <taxon>Pseudomonadati</taxon>
        <taxon>Bacteroidota</taxon>
        <taxon>Flavobacteriia</taxon>
        <taxon>Flavobacteriales</taxon>
        <taxon>Flavobacteriaceae</taxon>
        <taxon>Maribacter</taxon>
    </lineage>
</organism>
<evidence type="ECO:0000256" key="2">
    <source>
        <dbReference type="SAM" id="SignalP"/>
    </source>
</evidence>
<evidence type="ECO:0000313" key="4">
    <source>
        <dbReference type="EMBL" id="SKB86311.1"/>
    </source>
</evidence>
<sequence length="137" mass="15837">MKAIKTILLLFLMHGSALTAQQLSDFKWKNRVLILTNSPTHTNDFKKALQVIKDSSKEIEQRDLIILIYKQDNLYNLDDKEVLFKNSNTTIKHLNGFLLIGKDGGIKSKQPYPLQLEEIFELIDSMPMRRAEMKSTN</sequence>
<dbReference type="STRING" id="561365.SAMN05660866_03640"/>
<evidence type="ECO:0000313" key="5">
    <source>
        <dbReference type="Proteomes" id="UP000190339"/>
    </source>
</evidence>
<dbReference type="Proteomes" id="UP000190339">
    <property type="component" value="Unassembled WGS sequence"/>
</dbReference>
<dbReference type="OrthoDB" id="7362103at2"/>
<dbReference type="EMBL" id="FUYL01000014">
    <property type="protein sequence ID" value="SKB86311.1"/>
    <property type="molecule type" value="Genomic_DNA"/>
</dbReference>
<evidence type="ECO:0000256" key="1">
    <source>
        <dbReference type="ARBA" id="ARBA00022729"/>
    </source>
</evidence>
<gene>
    <name evidence="4" type="ORF">SAMN05660866_03640</name>
</gene>
<dbReference type="RefSeq" id="WP_159447567.1">
    <property type="nucleotide sequence ID" value="NZ_FUYL01000014.1"/>
</dbReference>
<reference evidence="5" key="1">
    <citation type="submission" date="2017-02" db="EMBL/GenBank/DDBJ databases">
        <authorList>
            <person name="Varghese N."/>
            <person name="Submissions S."/>
        </authorList>
    </citation>
    <scope>NUCLEOTIDE SEQUENCE [LARGE SCALE GENOMIC DNA]</scope>
    <source>
        <strain evidence="5">DSM 23546</strain>
    </source>
</reference>
<accession>A0A1T5EQU1</accession>
<feature type="domain" description="DUF4174" evidence="3">
    <location>
        <begin position="23"/>
        <end position="132"/>
    </location>
</feature>
<feature type="signal peptide" evidence="2">
    <location>
        <begin position="1"/>
        <end position="20"/>
    </location>
</feature>
<evidence type="ECO:0000259" key="3">
    <source>
        <dbReference type="Pfam" id="PF13778"/>
    </source>
</evidence>
<dbReference type="InterPro" id="IPR025232">
    <property type="entry name" value="DUF4174"/>
</dbReference>
<dbReference type="Pfam" id="PF13778">
    <property type="entry name" value="DUF4174"/>
    <property type="match status" value="1"/>
</dbReference>
<proteinExistence type="predicted"/>
<feature type="chain" id="PRO_5012323665" description="DUF4174 domain-containing protein" evidence="2">
    <location>
        <begin position="21"/>
        <end position="137"/>
    </location>
</feature>
<keyword evidence="5" id="KW-1185">Reference proteome</keyword>
<dbReference type="AlphaFoldDB" id="A0A1T5EQU1"/>
<name>A0A1T5EQU1_9FLAO</name>
<keyword evidence="1 2" id="KW-0732">Signal</keyword>